<feature type="region of interest" description="Disordered" evidence="1">
    <location>
        <begin position="163"/>
        <end position="225"/>
    </location>
</feature>
<feature type="compositionally biased region" description="Low complexity" evidence="1">
    <location>
        <begin position="206"/>
        <end position="219"/>
    </location>
</feature>
<feature type="compositionally biased region" description="Low complexity" evidence="1">
    <location>
        <begin position="83"/>
        <end position="95"/>
    </location>
</feature>
<dbReference type="EMBL" id="GG657479">
    <property type="protein sequence ID" value="OAT13812.1"/>
    <property type="molecule type" value="Genomic_DNA"/>
</dbReference>
<dbReference type="AlphaFoldDB" id="A0A179V596"/>
<feature type="region of interest" description="Disordered" evidence="1">
    <location>
        <begin position="256"/>
        <end position="338"/>
    </location>
</feature>
<organism evidence="3 4">
    <name type="scientific">Blastomyces gilchristii (strain SLH14081)</name>
    <name type="common">Blastomyces dermatitidis</name>
    <dbReference type="NCBI Taxonomy" id="559298"/>
    <lineage>
        <taxon>Eukaryota</taxon>
        <taxon>Fungi</taxon>
        <taxon>Dikarya</taxon>
        <taxon>Ascomycota</taxon>
        <taxon>Pezizomycotina</taxon>
        <taxon>Eurotiomycetes</taxon>
        <taxon>Eurotiomycetidae</taxon>
        <taxon>Onygenales</taxon>
        <taxon>Ajellomycetaceae</taxon>
        <taxon>Blastomyces</taxon>
    </lineage>
</organism>
<accession>A0A179V596</accession>
<reference evidence="4" key="1">
    <citation type="journal article" date="2015" name="PLoS Genet.">
        <title>The dynamic genome and transcriptome of the human fungal pathogen Blastomyces and close relative Emmonsia.</title>
        <authorList>
            <person name="Munoz J.F."/>
            <person name="Gauthier G.M."/>
            <person name="Desjardins C.A."/>
            <person name="Gallo J.E."/>
            <person name="Holder J."/>
            <person name="Sullivan T.D."/>
            <person name="Marty A.J."/>
            <person name="Carmen J.C."/>
            <person name="Chen Z."/>
            <person name="Ding L."/>
            <person name="Gujja S."/>
            <person name="Magrini V."/>
            <person name="Misas E."/>
            <person name="Mitreva M."/>
            <person name="Priest M."/>
            <person name="Saif S."/>
            <person name="Whiston E.A."/>
            <person name="Young S."/>
            <person name="Zeng Q."/>
            <person name="Goldman W.E."/>
            <person name="Mardis E.R."/>
            <person name="Taylor J.W."/>
            <person name="McEwen J.G."/>
            <person name="Clay O.K."/>
            <person name="Klein B.S."/>
            <person name="Cuomo C.A."/>
        </authorList>
    </citation>
    <scope>NUCLEOTIDE SEQUENCE [LARGE SCALE GENOMIC DNA]</scope>
    <source>
        <strain evidence="4">SLH14081</strain>
    </source>
</reference>
<dbReference type="GeneID" id="8501285"/>
<feature type="region of interest" description="Disordered" evidence="1">
    <location>
        <begin position="1"/>
        <end position="138"/>
    </location>
</feature>
<dbReference type="OrthoDB" id="2157498at2759"/>
<dbReference type="RefSeq" id="XP_002620646.1">
    <property type="nucleotide sequence ID" value="XM_002620600.1"/>
</dbReference>
<evidence type="ECO:0000256" key="2">
    <source>
        <dbReference type="SAM" id="Phobius"/>
    </source>
</evidence>
<dbReference type="InterPro" id="IPR029164">
    <property type="entry name" value="PIG-Y"/>
</dbReference>
<keyword evidence="4" id="KW-1185">Reference proteome</keyword>
<feature type="compositionally biased region" description="Low complexity" evidence="1">
    <location>
        <begin position="103"/>
        <end position="115"/>
    </location>
</feature>
<feature type="compositionally biased region" description="Basic and acidic residues" evidence="1">
    <location>
        <begin position="196"/>
        <end position="205"/>
    </location>
</feature>
<dbReference type="PANTHER" id="PTHR39400:SF1">
    <property type="entry name" value="PIG-P DOMAIN-CONTAINING PROTEIN"/>
    <property type="match status" value="1"/>
</dbReference>
<proteinExistence type="predicted"/>
<feature type="region of interest" description="Disordered" evidence="1">
    <location>
        <begin position="360"/>
        <end position="382"/>
    </location>
</feature>
<dbReference type="Proteomes" id="UP000002038">
    <property type="component" value="Unassembled WGS sequence"/>
</dbReference>
<dbReference type="STRING" id="559298.A0A179V596"/>
<dbReference type="PANTHER" id="PTHR39400">
    <property type="entry name" value="YALI0E29227P"/>
    <property type="match status" value="1"/>
</dbReference>
<evidence type="ECO:0000313" key="3">
    <source>
        <dbReference type="EMBL" id="OAT13812.1"/>
    </source>
</evidence>
<gene>
    <name evidence="3" type="ORF">BDBG_08941</name>
</gene>
<feature type="compositionally biased region" description="Basic residues" evidence="1">
    <location>
        <begin position="174"/>
        <end position="183"/>
    </location>
</feature>
<feature type="compositionally biased region" description="Low complexity" evidence="1">
    <location>
        <begin position="367"/>
        <end position="382"/>
    </location>
</feature>
<dbReference type="Pfam" id="PF15159">
    <property type="entry name" value="PIG-Y"/>
    <property type="match status" value="1"/>
</dbReference>
<dbReference type="KEGG" id="bgh:BDBG_08941"/>
<name>A0A179V596_BLAGS</name>
<feature type="compositionally biased region" description="Polar residues" evidence="1">
    <location>
        <begin position="312"/>
        <end position="338"/>
    </location>
</feature>
<feature type="compositionally biased region" description="Low complexity" evidence="1">
    <location>
        <begin position="1"/>
        <end position="15"/>
    </location>
</feature>
<feature type="compositionally biased region" description="Low complexity" evidence="1">
    <location>
        <begin position="54"/>
        <end position="73"/>
    </location>
</feature>
<feature type="transmembrane region" description="Helical" evidence="2">
    <location>
        <begin position="437"/>
        <end position="464"/>
    </location>
</feature>
<feature type="compositionally biased region" description="Low complexity" evidence="1">
    <location>
        <begin position="256"/>
        <end position="287"/>
    </location>
</feature>
<feature type="transmembrane region" description="Helical" evidence="2">
    <location>
        <begin position="484"/>
        <end position="508"/>
    </location>
</feature>
<dbReference type="VEuPathDB" id="FungiDB:BDBG_08941"/>
<evidence type="ECO:0000256" key="1">
    <source>
        <dbReference type="SAM" id="MobiDB-lite"/>
    </source>
</evidence>
<keyword evidence="2" id="KW-0472">Membrane</keyword>
<evidence type="ECO:0000313" key="4">
    <source>
        <dbReference type="Proteomes" id="UP000002038"/>
    </source>
</evidence>
<keyword evidence="2" id="KW-0812">Transmembrane</keyword>
<feature type="compositionally biased region" description="Pro residues" evidence="1">
    <location>
        <begin position="16"/>
        <end position="39"/>
    </location>
</feature>
<keyword evidence="2" id="KW-1133">Transmembrane helix</keyword>
<sequence>MENVPATTTTTTTQPLTPPRPPHPPPSQSQPPHPAPASPKEPRHPPTSPRRTRASTSPGPRPVTTATTTPSGGSPSGHKRTISRSLFSRLSLGRGVNPGSGSGSLSSPESPSSSGIGTGTDTDAEEVYAQHGQDIDRGDRAIGGIAAAAKGVGIITGGNAMASALQQRQQQQQRKTRRRKGSLRKTALLGTGPLRSDGRRERERGVSSSLASSPLSSPSGVTKEGVVDTYAERKGKEQFIQDQDQMRIRYNASTTTTTSTISITPTTSSSSSGGKSNNNNSNSNSNGSGLGPGTDTRHTTTTTTSRRVLPFTISNPFSSSDSYFPPVSQTATNMPSTGLRSISHRVKSPLSLSGAEPAAIETPAAPPSTTTTASPSVSGVSGVSVSDDFPNATAAGANTTATTSPTAAAAAAAVAAAAAASSSALEEAWDYAETEWWGWIILLVTWLVFVVGMGSCLGVWSWAWDVGETPYAPPELEDDPTLPIVGYYPALIICTAVMAWVWVVVAWVGMKYFRHANISGEDT</sequence>
<protein>
    <submittedName>
        <fullName evidence="3">Uncharacterized protein</fullName>
    </submittedName>
</protein>